<feature type="compositionally biased region" description="Basic and acidic residues" evidence="1">
    <location>
        <begin position="155"/>
        <end position="178"/>
    </location>
</feature>
<keyword evidence="3" id="KW-1185">Reference proteome</keyword>
<gene>
    <name evidence="2" type="ORF">FC40_GL000688</name>
</gene>
<dbReference type="AlphaFoldDB" id="A0A0R1WRV3"/>
<evidence type="ECO:0000313" key="3">
    <source>
        <dbReference type="Proteomes" id="UP000051054"/>
    </source>
</evidence>
<evidence type="ECO:0000313" key="2">
    <source>
        <dbReference type="EMBL" id="KRM18900.1"/>
    </source>
</evidence>
<feature type="compositionally biased region" description="Polar residues" evidence="1">
    <location>
        <begin position="1"/>
        <end position="10"/>
    </location>
</feature>
<name>A0A0R1WRV3_9LACO</name>
<dbReference type="OrthoDB" id="2296096at2"/>
<organism evidence="2 3">
    <name type="scientific">Ligilactobacillus hayakitensis DSM 18933 = JCM 14209</name>
    <dbReference type="NCBI Taxonomy" id="1423755"/>
    <lineage>
        <taxon>Bacteria</taxon>
        <taxon>Bacillati</taxon>
        <taxon>Bacillota</taxon>
        <taxon>Bacilli</taxon>
        <taxon>Lactobacillales</taxon>
        <taxon>Lactobacillaceae</taxon>
        <taxon>Ligilactobacillus</taxon>
    </lineage>
</organism>
<comment type="caution">
    <text evidence="2">The sequence shown here is derived from an EMBL/GenBank/DDBJ whole genome shotgun (WGS) entry which is preliminary data.</text>
</comment>
<evidence type="ECO:0008006" key="4">
    <source>
        <dbReference type="Google" id="ProtNLM"/>
    </source>
</evidence>
<dbReference type="STRING" id="1423755.FC40_GL000688"/>
<feature type="region of interest" description="Disordered" evidence="1">
    <location>
        <begin position="155"/>
        <end position="187"/>
    </location>
</feature>
<protein>
    <recommendedName>
        <fullName evidence="4">Phage scaffold protein</fullName>
    </recommendedName>
</protein>
<reference evidence="2 3" key="1">
    <citation type="journal article" date="2015" name="Genome Announc.">
        <title>Expanding the biotechnology potential of lactobacilli through comparative genomics of 213 strains and associated genera.</title>
        <authorList>
            <person name="Sun Z."/>
            <person name="Harris H.M."/>
            <person name="McCann A."/>
            <person name="Guo C."/>
            <person name="Argimon S."/>
            <person name="Zhang W."/>
            <person name="Yang X."/>
            <person name="Jeffery I.B."/>
            <person name="Cooney J.C."/>
            <person name="Kagawa T.F."/>
            <person name="Liu W."/>
            <person name="Song Y."/>
            <person name="Salvetti E."/>
            <person name="Wrobel A."/>
            <person name="Rasinkangas P."/>
            <person name="Parkhill J."/>
            <person name="Rea M.C."/>
            <person name="O'Sullivan O."/>
            <person name="Ritari J."/>
            <person name="Douillard F.P."/>
            <person name="Paul Ross R."/>
            <person name="Yang R."/>
            <person name="Briner A.E."/>
            <person name="Felis G.E."/>
            <person name="de Vos W.M."/>
            <person name="Barrangou R."/>
            <person name="Klaenhammer T.R."/>
            <person name="Caufield P.W."/>
            <person name="Cui Y."/>
            <person name="Zhang H."/>
            <person name="O'Toole P.W."/>
        </authorList>
    </citation>
    <scope>NUCLEOTIDE SEQUENCE [LARGE SCALE GENOMIC DNA]</scope>
    <source>
        <strain evidence="2 3">DSM 18933</strain>
    </source>
</reference>
<dbReference type="eggNOG" id="ENOG5030W7I">
    <property type="taxonomic scope" value="Bacteria"/>
</dbReference>
<accession>A0A0R1WRV3</accession>
<proteinExistence type="predicted"/>
<evidence type="ECO:0000256" key="1">
    <source>
        <dbReference type="SAM" id="MobiDB-lite"/>
    </source>
</evidence>
<dbReference type="Proteomes" id="UP000051054">
    <property type="component" value="Unassembled WGS sequence"/>
</dbReference>
<sequence>MDQENQTVETNEQDVVETQGKEQEQPRTFTQEEVDEIVSLRLERQKQSLRKDLRAELQSEFKQEQSEARKLNRMNEEQRREYEYKKKDEELQTLRAQVNRNEMEHTATNILNLKGIAVNTDILDFVVADTAEQAQANIDKFVDLVDTTARANRRKEFTDPVPKDGNKAGKEIGVDEFNKMSYQQSVE</sequence>
<feature type="region of interest" description="Disordered" evidence="1">
    <location>
        <begin position="59"/>
        <end position="83"/>
    </location>
</feature>
<dbReference type="Pfam" id="PF14265">
    <property type="entry name" value="DUF4355"/>
    <property type="match status" value="1"/>
</dbReference>
<feature type="region of interest" description="Disordered" evidence="1">
    <location>
        <begin position="1"/>
        <end position="32"/>
    </location>
</feature>
<dbReference type="PATRIC" id="fig|1423755.3.peg.740"/>
<dbReference type="EMBL" id="AZGD01000090">
    <property type="protein sequence ID" value="KRM18900.1"/>
    <property type="molecule type" value="Genomic_DNA"/>
</dbReference>
<dbReference type="InterPro" id="IPR025580">
    <property type="entry name" value="Gp46"/>
</dbReference>
<dbReference type="RefSeq" id="WP_025021904.1">
    <property type="nucleotide sequence ID" value="NZ_AZGD01000090.1"/>
</dbReference>